<evidence type="ECO:0008006" key="3">
    <source>
        <dbReference type="Google" id="ProtNLM"/>
    </source>
</evidence>
<dbReference type="InterPro" id="IPR011042">
    <property type="entry name" value="6-blade_b-propeller_TolB-like"/>
</dbReference>
<dbReference type="OrthoDB" id="110418at2"/>
<accession>A0A540WGG9</accession>
<dbReference type="EMBL" id="VIGB01000001">
    <property type="protein sequence ID" value="TQF08126.1"/>
    <property type="molecule type" value="Genomic_DNA"/>
</dbReference>
<comment type="caution">
    <text evidence="1">The sequence shown here is derived from an EMBL/GenBank/DDBJ whole genome shotgun (WGS) entry which is preliminary data.</text>
</comment>
<dbReference type="Gene3D" id="2.120.10.30">
    <property type="entry name" value="TolB, C-terminal domain"/>
    <property type="match status" value="1"/>
</dbReference>
<evidence type="ECO:0000313" key="2">
    <source>
        <dbReference type="Proteomes" id="UP000319103"/>
    </source>
</evidence>
<dbReference type="SUPFAM" id="SSF101898">
    <property type="entry name" value="NHL repeat"/>
    <property type="match status" value="1"/>
</dbReference>
<proteinExistence type="predicted"/>
<sequence>MGTAAAAAPAAAVSDGAFLHGLTTIDKVASTVPANGDQNPYGTVVIKHDAGDLHQGNVLISNFNNGQNQQGTGTTLVQVSPQGTATVFAQIDPAHLPGPCPGGVGLTTALSVLPGGWVVVGSLPTSDGTSATAQAGCLLVLDNHGTVKETLTGDGINGPWDMTAVSHEDHTDLFVTNVLNGTVAGGGKEVDRGTVLRITLKDHGDQPPERVKTTEIGSGFAQKTDPNALVIGPTGVGLGEDGTLYVADTVKNRITAIPRAVEREDSAGTGHVVSTDHHLNGPLGLAIAPNGNILTVNGGDGKIVETTPGGKQVAHRLLDSSGNPPGAGALFGLAVDQDCDSVYFVDDATNFLNVLH</sequence>
<name>A0A540WGG9_9ACTN</name>
<reference evidence="1 2" key="1">
    <citation type="submission" date="2019-06" db="EMBL/GenBank/DDBJ databases">
        <title>Description of Kitasatospora acidophila sp. nov. isolated from pine grove soil, and reclassification of Streptomyces novaecaesareae to Kitasatospora novaeceasareae comb. nov.</title>
        <authorList>
            <person name="Kim M.J."/>
        </authorList>
    </citation>
    <scope>NUCLEOTIDE SEQUENCE [LARGE SCALE GENOMIC DNA]</scope>
    <source>
        <strain evidence="1 2">MMS16-CNU292</strain>
    </source>
</reference>
<gene>
    <name evidence="1" type="ORF">E6W39_00725</name>
</gene>
<protein>
    <recommendedName>
        <fullName evidence="3">NHL repeat-containing protein</fullName>
    </recommendedName>
</protein>
<keyword evidence="2" id="KW-1185">Reference proteome</keyword>
<organism evidence="1 2">
    <name type="scientific">Kitasatospora acidiphila</name>
    <dbReference type="NCBI Taxonomy" id="2567942"/>
    <lineage>
        <taxon>Bacteria</taxon>
        <taxon>Bacillati</taxon>
        <taxon>Actinomycetota</taxon>
        <taxon>Actinomycetes</taxon>
        <taxon>Kitasatosporales</taxon>
        <taxon>Streptomycetaceae</taxon>
        <taxon>Kitasatospora</taxon>
    </lineage>
</organism>
<evidence type="ECO:0000313" key="1">
    <source>
        <dbReference type="EMBL" id="TQF08126.1"/>
    </source>
</evidence>
<dbReference type="Proteomes" id="UP000319103">
    <property type="component" value="Unassembled WGS sequence"/>
</dbReference>
<dbReference type="AlphaFoldDB" id="A0A540WGG9"/>